<reference evidence="4" key="1">
    <citation type="submission" date="2022-11" db="EMBL/GenBank/DDBJ databases">
        <authorList>
            <person name="Morgan W.R."/>
            <person name="Tartar A."/>
        </authorList>
    </citation>
    <scope>NUCLEOTIDE SEQUENCE</scope>
    <source>
        <strain evidence="4">ARSEF 373</strain>
    </source>
</reference>
<evidence type="ECO:0000256" key="2">
    <source>
        <dbReference type="SAM" id="MobiDB-lite"/>
    </source>
</evidence>
<evidence type="ECO:0000259" key="3">
    <source>
        <dbReference type="PROSITE" id="PS51180"/>
    </source>
</evidence>
<accession>A0AAV2ZGC7</accession>
<dbReference type="InterPro" id="IPR004328">
    <property type="entry name" value="BRO1_dom"/>
</dbReference>
<feature type="compositionally biased region" description="Polar residues" evidence="2">
    <location>
        <begin position="648"/>
        <end position="657"/>
    </location>
</feature>
<dbReference type="Pfam" id="PF03097">
    <property type="entry name" value="BRO1"/>
    <property type="match status" value="1"/>
</dbReference>
<dbReference type="PANTHER" id="PTHR23032:SF13">
    <property type="entry name" value="BRO1 DOMAIN-CONTAINING PROTEIN BROX"/>
    <property type="match status" value="1"/>
</dbReference>
<dbReference type="InterPro" id="IPR038499">
    <property type="entry name" value="BRO1_sf"/>
</dbReference>
<evidence type="ECO:0000313" key="5">
    <source>
        <dbReference type="Proteomes" id="UP001146120"/>
    </source>
</evidence>
<sequence>MRCHGRGATRTQRIAALMHWCSEMLTTRDEKYVDTGGWQCLGHPELTCCHPCRAQMTATLDNLDHTNGEELQQALNLTNEFIWQLSSPIFKPDPQHNTVWKSALISDIVEISVVFELPMTFLLRAMLMVNLANRAAQKRTVGSIPEAAQLYTEAAGVIDHMMQLIEQTKAAGHHVPPLVPDLNVQLLQDLRDLCVILAQQIAIIKATLYYEKVYSKVVLYKLHVGCYEDLRRVEQGIRKFCLDGFHTPNRLTERLLRFTDVFSRIHHAQAIEVLSQLRHSSSRFGEAIAFCSYALALFKPRESVGGVGLPALAEFGPRVHELMIIKLHKLQEQLAQWTKLNDNIYFEVVPPEDFVAETRLVSALIMRPEPYAPMNEIPQLLTNSDDLERELVASESTLGADASPITHLPKSIAATKTDHDQVPVASATASVSEVVSKETSSPRPAEALGDDEEAIKKAVARTLAARRESAHMIVPPPLLTRSRSRDSIVITPAILPVVRQNTMQTIRLDDSGMSVDEELITGKKVHRLSRDGHWKLETMKIEDEHIVFVKKNKILGFSKPRKIPIALIQAIQLERVAAQNKTSILVVARDADSISTVEIATNSNEGNDLLAQALNRYVQEQRREATAPRTSLLRSLRWQFSINSKRNGPVSWENQSEGRSKFVHTKSHAHGLGKQSAKAAR</sequence>
<dbReference type="EMBL" id="DAKRPA010000009">
    <property type="protein sequence ID" value="DBA04337.1"/>
    <property type="molecule type" value="Genomic_DNA"/>
</dbReference>
<organism evidence="4 5">
    <name type="scientific">Lagenidium giganteum</name>
    <dbReference type="NCBI Taxonomy" id="4803"/>
    <lineage>
        <taxon>Eukaryota</taxon>
        <taxon>Sar</taxon>
        <taxon>Stramenopiles</taxon>
        <taxon>Oomycota</taxon>
        <taxon>Peronosporomycetes</taxon>
        <taxon>Pythiales</taxon>
        <taxon>Pythiaceae</taxon>
    </lineage>
</organism>
<evidence type="ECO:0000313" key="4">
    <source>
        <dbReference type="EMBL" id="DBA04337.1"/>
    </source>
</evidence>
<comment type="caution">
    <text evidence="4">The sequence shown here is derived from an EMBL/GenBank/DDBJ whole genome shotgun (WGS) entry which is preliminary data.</text>
</comment>
<dbReference type="InterPro" id="IPR038898">
    <property type="entry name" value="BROX"/>
</dbReference>
<keyword evidence="5" id="KW-1185">Reference proteome</keyword>
<feature type="domain" description="BRO1" evidence="3">
    <location>
        <begin position="80"/>
        <end position="394"/>
    </location>
</feature>
<dbReference type="AlphaFoldDB" id="A0AAV2ZGC7"/>
<proteinExistence type="inferred from homology"/>
<feature type="region of interest" description="Disordered" evidence="2">
    <location>
        <begin position="419"/>
        <end position="453"/>
    </location>
</feature>
<reference evidence="4" key="2">
    <citation type="journal article" date="2023" name="Microbiol Resour">
        <title>Decontamination and Annotation of the Draft Genome Sequence of the Oomycete Lagenidium giganteum ARSEF 373.</title>
        <authorList>
            <person name="Morgan W.R."/>
            <person name="Tartar A."/>
        </authorList>
    </citation>
    <scope>NUCLEOTIDE SEQUENCE</scope>
    <source>
        <strain evidence="4">ARSEF 373</strain>
    </source>
</reference>
<protein>
    <recommendedName>
        <fullName evidence="3">BRO1 domain-containing protein</fullName>
    </recommendedName>
</protein>
<evidence type="ECO:0000256" key="1">
    <source>
        <dbReference type="ARBA" id="ARBA00008901"/>
    </source>
</evidence>
<name>A0AAV2ZGC7_9STRA</name>
<gene>
    <name evidence="4" type="ORF">N0F65_002099</name>
</gene>
<feature type="compositionally biased region" description="Basic residues" evidence="2">
    <location>
        <begin position="661"/>
        <end position="671"/>
    </location>
</feature>
<dbReference type="Gene3D" id="1.25.40.280">
    <property type="entry name" value="alix/aip1 like domains"/>
    <property type="match status" value="1"/>
</dbReference>
<dbReference type="PROSITE" id="PS51180">
    <property type="entry name" value="BRO1"/>
    <property type="match status" value="1"/>
</dbReference>
<feature type="compositionally biased region" description="Low complexity" evidence="2">
    <location>
        <begin position="422"/>
        <end position="442"/>
    </location>
</feature>
<dbReference type="Proteomes" id="UP001146120">
    <property type="component" value="Unassembled WGS sequence"/>
</dbReference>
<feature type="region of interest" description="Disordered" evidence="2">
    <location>
        <begin position="648"/>
        <end position="681"/>
    </location>
</feature>
<comment type="similarity">
    <text evidence="1">Belongs to the BROX family.</text>
</comment>
<dbReference type="PANTHER" id="PTHR23032">
    <property type="entry name" value="BRO1 DOMAIN-CONTAINING PROTEIN BROX"/>
    <property type="match status" value="1"/>
</dbReference>